<feature type="compositionally biased region" description="Low complexity" evidence="1">
    <location>
        <begin position="44"/>
        <end position="65"/>
    </location>
</feature>
<feature type="compositionally biased region" description="Polar residues" evidence="1">
    <location>
        <begin position="1"/>
        <end position="23"/>
    </location>
</feature>
<evidence type="ECO:0000256" key="1">
    <source>
        <dbReference type="SAM" id="MobiDB-lite"/>
    </source>
</evidence>
<accession>A0A9N9A8T2</accession>
<gene>
    <name evidence="2" type="ORF">AMORRO_LOCUS4246</name>
</gene>
<comment type="caution">
    <text evidence="2">The sequence shown here is derived from an EMBL/GenBank/DDBJ whole genome shotgun (WGS) entry which is preliminary data.</text>
</comment>
<reference evidence="2" key="1">
    <citation type="submission" date="2021-06" db="EMBL/GenBank/DDBJ databases">
        <authorList>
            <person name="Kallberg Y."/>
            <person name="Tangrot J."/>
            <person name="Rosling A."/>
        </authorList>
    </citation>
    <scope>NUCLEOTIDE SEQUENCE</scope>
    <source>
        <strain evidence="2">CL551</strain>
    </source>
</reference>
<dbReference type="Proteomes" id="UP000789342">
    <property type="component" value="Unassembled WGS sequence"/>
</dbReference>
<dbReference type="EMBL" id="CAJVPV010002241">
    <property type="protein sequence ID" value="CAG8521828.1"/>
    <property type="molecule type" value="Genomic_DNA"/>
</dbReference>
<proteinExistence type="predicted"/>
<feature type="compositionally biased region" description="Polar residues" evidence="1">
    <location>
        <begin position="31"/>
        <end position="41"/>
    </location>
</feature>
<sequence length="121" mass="12715">MHLGTVVSSAPQISKASRSNALAASTIKPECQSSASPSHRSSFIRKTSTRSTPKSTTIPTSRSSTESGIPLSRVIKPTTTPNIISTPTPLSSAASCNVNESFGFKGFVISFIILISFNTLL</sequence>
<feature type="region of interest" description="Disordered" evidence="1">
    <location>
        <begin position="1"/>
        <end position="83"/>
    </location>
</feature>
<keyword evidence="3" id="KW-1185">Reference proteome</keyword>
<organism evidence="2 3">
    <name type="scientific">Acaulospora morrowiae</name>
    <dbReference type="NCBI Taxonomy" id="94023"/>
    <lineage>
        <taxon>Eukaryota</taxon>
        <taxon>Fungi</taxon>
        <taxon>Fungi incertae sedis</taxon>
        <taxon>Mucoromycota</taxon>
        <taxon>Glomeromycotina</taxon>
        <taxon>Glomeromycetes</taxon>
        <taxon>Diversisporales</taxon>
        <taxon>Acaulosporaceae</taxon>
        <taxon>Acaulospora</taxon>
    </lineage>
</organism>
<name>A0A9N9A8T2_9GLOM</name>
<protein>
    <submittedName>
        <fullName evidence="2">6837_t:CDS:1</fullName>
    </submittedName>
</protein>
<evidence type="ECO:0000313" key="3">
    <source>
        <dbReference type="Proteomes" id="UP000789342"/>
    </source>
</evidence>
<evidence type="ECO:0000313" key="2">
    <source>
        <dbReference type="EMBL" id="CAG8521828.1"/>
    </source>
</evidence>
<dbReference type="AlphaFoldDB" id="A0A9N9A8T2"/>